<dbReference type="PANTHER" id="PTHR34142">
    <property type="entry name" value="ENDO-BETA-1,4-GLUCANASE A"/>
    <property type="match status" value="1"/>
</dbReference>
<sequence>MALAAALAFAPFSSAAACEMSLRGINLASAEFGVPGDAYGTGYIYPTEAVIEKFADAKFNTIRLPFLWERLQPTLMQSLDADELNRIRDTVKLAHKYNMAIILDPHNYARYYGNLIGSPQVPVEAFADFWKRLGAVFANDDGVIYGLMNEPYDIEANDWLTAANAAISAIRTIGAGNFLLVPGTAWTGAHSWEQTFYGPSNASVMTGVVDTSNNFAYEVHQYTDSDYSGKAADCTNITGAVDSLKQFTDWLNANNAQGFLGEFGTTDGLNCLIGLKQMVDIIHNDPKAWVGWAYWASGDWWQKGTPMIIQPNPRDGGSQQLRTLEPILNDPDTDRTSCNG</sequence>
<gene>
    <name evidence="6" type="ORF">FJU08_10590</name>
</gene>
<reference evidence="6 7" key="1">
    <citation type="submission" date="2019-06" db="EMBL/GenBank/DDBJ databases">
        <authorList>
            <person name="Li M."/>
        </authorList>
    </citation>
    <scope>NUCLEOTIDE SEQUENCE [LARGE SCALE GENOMIC DNA]</scope>
    <source>
        <strain evidence="6 7">BGMRC2036</strain>
    </source>
</reference>
<protein>
    <submittedName>
        <fullName evidence="6">Glycoside hydrolase family 5 protein</fullName>
    </submittedName>
</protein>
<feature type="domain" description="Glycoside hydrolase family 5" evidence="5">
    <location>
        <begin position="19"/>
        <end position="297"/>
    </location>
</feature>
<dbReference type="AlphaFoldDB" id="A0A506UD82"/>
<dbReference type="EMBL" id="VHLG01000004">
    <property type="protein sequence ID" value="TPW31091.1"/>
    <property type="molecule type" value="Genomic_DNA"/>
</dbReference>
<evidence type="ECO:0000313" key="6">
    <source>
        <dbReference type="EMBL" id="TPW31091.1"/>
    </source>
</evidence>
<keyword evidence="1 3" id="KW-0378">Hydrolase</keyword>
<feature type="chain" id="PRO_5021243552" evidence="4">
    <location>
        <begin position="18"/>
        <end position="340"/>
    </location>
</feature>
<dbReference type="PROSITE" id="PS00659">
    <property type="entry name" value="GLYCOSYL_HYDROL_F5"/>
    <property type="match status" value="1"/>
</dbReference>
<evidence type="ECO:0000256" key="4">
    <source>
        <dbReference type="SAM" id="SignalP"/>
    </source>
</evidence>
<keyword evidence="2 3" id="KW-0326">Glycosidase</keyword>
<evidence type="ECO:0000256" key="2">
    <source>
        <dbReference type="ARBA" id="ARBA00023295"/>
    </source>
</evidence>
<dbReference type="Gene3D" id="3.20.20.80">
    <property type="entry name" value="Glycosidases"/>
    <property type="match status" value="1"/>
</dbReference>
<organism evidence="6 7">
    <name type="scientific">Martelella alba</name>
    <dbReference type="NCBI Taxonomy" id="2590451"/>
    <lineage>
        <taxon>Bacteria</taxon>
        <taxon>Pseudomonadati</taxon>
        <taxon>Pseudomonadota</taxon>
        <taxon>Alphaproteobacteria</taxon>
        <taxon>Hyphomicrobiales</taxon>
        <taxon>Aurantimonadaceae</taxon>
        <taxon>Martelella</taxon>
    </lineage>
</organism>
<dbReference type="InterPro" id="IPR017853">
    <property type="entry name" value="GH"/>
</dbReference>
<comment type="similarity">
    <text evidence="3">Belongs to the glycosyl hydrolase 5 (cellulase A) family.</text>
</comment>
<evidence type="ECO:0000259" key="5">
    <source>
        <dbReference type="Pfam" id="PF00150"/>
    </source>
</evidence>
<dbReference type="InterPro" id="IPR001547">
    <property type="entry name" value="Glyco_hydro_5"/>
</dbReference>
<dbReference type="GO" id="GO:0004553">
    <property type="term" value="F:hydrolase activity, hydrolyzing O-glycosyl compounds"/>
    <property type="evidence" value="ECO:0007669"/>
    <property type="project" value="InterPro"/>
</dbReference>
<evidence type="ECO:0000313" key="7">
    <source>
        <dbReference type="Proteomes" id="UP000318801"/>
    </source>
</evidence>
<dbReference type="PANTHER" id="PTHR34142:SF1">
    <property type="entry name" value="GLYCOSIDE HYDROLASE FAMILY 5 DOMAIN-CONTAINING PROTEIN"/>
    <property type="match status" value="1"/>
</dbReference>
<evidence type="ECO:0000256" key="1">
    <source>
        <dbReference type="ARBA" id="ARBA00022801"/>
    </source>
</evidence>
<dbReference type="Proteomes" id="UP000318801">
    <property type="component" value="Unassembled WGS sequence"/>
</dbReference>
<dbReference type="OrthoDB" id="6769681at2"/>
<name>A0A506UD82_9HYPH</name>
<dbReference type="GO" id="GO:0009251">
    <property type="term" value="P:glucan catabolic process"/>
    <property type="evidence" value="ECO:0007669"/>
    <property type="project" value="TreeGrafter"/>
</dbReference>
<accession>A0A506UD82</accession>
<dbReference type="RefSeq" id="WP_141148962.1">
    <property type="nucleotide sequence ID" value="NZ_VHLG01000004.1"/>
</dbReference>
<evidence type="ECO:0000256" key="3">
    <source>
        <dbReference type="RuleBase" id="RU361153"/>
    </source>
</evidence>
<dbReference type="SUPFAM" id="SSF51445">
    <property type="entry name" value="(Trans)glycosidases"/>
    <property type="match status" value="1"/>
</dbReference>
<dbReference type="Pfam" id="PF00150">
    <property type="entry name" value="Cellulase"/>
    <property type="match status" value="1"/>
</dbReference>
<dbReference type="InterPro" id="IPR018087">
    <property type="entry name" value="Glyco_hydro_5_CS"/>
</dbReference>
<keyword evidence="4" id="KW-0732">Signal</keyword>
<proteinExistence type="inferred from homology"/>
<comment type="caution">
    <text evidence="6">The sequence shown here is derived from an EMBL/GenBank/DDBJ whole genome shotgun (WGS) entry which is preliminary data.</text>
</comment>
<keyword evidence="7" id="KW-1185">Reference proteome</keyword>
<feature type="signal peptide" evidence="4">
    <location>
        <begin position="1"/>
        <end position="17"/>
    </location>
</feature>